<evidence type="ECO:0000259" key="2">
    <source>
        <dbReference type="Pfam" id="PF01326"/>
    </source>
</evidence>
<feature type="domain" description="PEP-utilising enzyme mobile" evidence="1">
    <location>
        <begin position="823"/>
        <end position="894"/>
    </location>
</feature>
<dbReference type="RefSeq" id="WP_114022948.1">
    <property type="nucleotide sequence ID" value="NZ_QOIN01000046.1"/>
</dbReference>
<dbReference type="PANTHER" id="PTHR43615">
    <property type="entry name" value="PHOSPHOENOLPYRUVATE SYNTHASE-RELATED"/>
    <property type="match status" value="1"/>
</dbReference>
<comment type="caution">
    <text evidence="3">The sequence shown here is derived from an EMBL/GenBank/DDBJ whole genome shotgun (WGS) entry which is preliminary data.</text>
</comment>
<dbReference type="GO" id="GO:0016301">
    <property type="term" value="F:kinase activity"/>
    <property type="evidence" value="ECO:0007669"/>
    <property type="project" value="InterPro"/>
</dbReference>
<feature type="domain" description="Pyruvate phosphate dikinase AMP/ATP-binding" evidence="2">
    <location>
        <begin position="32"/>
        <end position="319"/>
    </location>
</feature>
<keyword evidence="3" id="KW-0670">Pyruvate</keyword>
<dbReference type="AlphaFoldDB" id="A0A367ETI4"/>
<dbReference type="EMBL" id="QOIN01000046">
    <property type="protein sequence ID" value="RCG21313.1"/>
    <property type="molecule type" value="Genomic_DNA"/>
</dbReference>
<dbReference type="Pfam" id="PF00391">
    <property type="entry name" value="PEP-utilizers"/>
    <property type="match status" value="1"/>
</dbReference>
<dbReference type="GO" id="GO:0005524">
    <property type="term" value="F:ATP binding"/>
    <property type="evidence" value="ECO:0007669"/>
    <property type="project" value="InterPro"/>
</dbReference>
<dbReference type="InterPro" id="IPR013815">
    <property type="entry name" value="ATP_grasp_subdomain_1"/>
</dbReference>
<gene>
    <name evidence="3" type="ORF">DTL70_17855</name>
</gene>
<sequence length="902" mass="99986">MTTQAKTDAPVSGPYAEHVVVLGEGPQPDPAVLGGKAARLGEMLADGLPVPPALCLSTGLYTAFLQESGLVAELHALDGRSARERVLATEIPSPVAEAILAGYERLGRCRVAVRSSAPREDSAEQSFAGQHDTVLDVADDAALLDAVRTCWASLWSERATAYRAVDGGPGAIAVVVQEMVHSDVSGVAFTVDPVSARPHRIVVEACQGLGEGLVSGRVSSDFFVVDDRTLEVVEERVRHKVTKCAPLESGKIGMTRVEAAARNVPCLNAEQLAELCEHALFLRRRYAAEQDIEWGMRDGTLWFFQTRPITTGPEAGSAAAHTGPVTPYVTPQKEKIEQDTLWSRMDIGEIFVGLMTPLGESFARYYQQHVHLDCTSALGARVTGDPDLPMGYVQGHVYLNISYSAYVMAQCLPTRDQWRFTSRFVSEEVDLTGYENPFGAFPGGIADALSIAFWLRTTANEATDMKARAERMSSSRAYEFDRDRAVDLTRMSRRELDAELRRRLAYFHDMHVGYMPYYIHAFGFYAVLAELCKQWLGNEGDNLQNRVKTDMSNLRTVESAKEIWRVAQAAKDRPRVLRIIDETPLESVAAKLRADEEGALFWKEWMDPFLRDHGTRGPQEMEITHARWIDDPSYVFQMIRRYAADGYSSEDILRRSGSHQDTTSHTALERLSLPKRKAVQTAIAMYRTYSELREIARMSMITSIWLVRNVVYEVGRRLLEAGVLHSTSEVAYLDFEDIRGYLAGTLSEAEAFDRSGIERARRLHEYHKRLPEPPLTFVGKCDPTAAVRPVPDGERLEGLGSSPGRVVGRARVIEELVWQADEFQAGEILITRYTDATWTPLFAIAGGVVTDIGSMLSHSSIVSREFNVPSVVNTKHATQVIRTGDLIVVDGDAGTVEVVENP</sequence>
<organism evidence="3 4">
    <name type="scientific">Streptomyces diacarni</name>
    <dbReference type="NCBI Taxonomy" id="2800381"/>
    <lineage>
        <taxon>Bacteria</taxon>
        <taxon>Bacillati</taxon>
        <taxon>Actinomycetota</taxon>
        <taxon>Actinomycetes</taxon>
        <taxon>Kitasatosporales</taxon>
        <taxon>Streptomycetaceae</taxon>
        <taxon>Streptomyces</taxon>
    </lineage>
</organism>
<reference evidence="3 4" key="1">
    <citation type="submission" date="2018-06" db="EMBL/GenBank/DDBJ databases">
        <title>Streptomyces reniochalinae sp. nov. and Streptomyces diacarnus sp. nov. from marine sponges.</title>
        <authorList>
            <person name="Li L."/>
        </authorList>
    </citation>
    <scope>NUCLEOTIDE SEQUENCE [LARGE SCALE GENOMIC DNA]</scope>
    <source>
        <strain evidence="3 4">LHW51701</strain>
    </source>
</reference>
<accession>A0A367ETI4</accession>
<protein>
    <submittedName>
        <fullName evidence="3">Phosphoenolpyruvate-utilizing enzyme</fullName>
    </submittedName>
</protein>
<proteinExistence type="predicted"/>
<dbReference type="Gene3D" id="3.30.1490.20">
    <property type="entry name" value="ATP-grasp fold, A domain"/>
    <property type="match status" value="1"/>
</dbReference>
<evidence type="ECO:0000313" key="3">
    <source>
        <dbReference type="EMBL" id="RCG21313.1"/>
    </source>
</evidence>
<dbReference type="InterPro" id="IPR036637">
    <property type="entry name" value="Phosphohistidine_dom_sf"/>
</dbReference>
<dbReference type="InterPro" id="IPR051549">
    <property type="entry name" value="PEP_Utilizing_Enz"/>
</dbReference>
<dbReference type="SUPFAM" id="SSF56059">
    <property type="entry name" value="Glutathione synthetase ATP-binding domain-like"/>
    <property type="match status" value="1"/>
</dbReference>
<dbReference type="InterPro" id="IPR008279">
    <property type="entry name" value="PEP-util_enz_mobile_dom"/>
</dbReference>
<dbReference type="Pfam" id="PF01326">
    <property type="entry name" value="PPDK_N"/>
    <property type="match status" value="1"/>
</dbReference>
<evidence type="ECO:0000259" key="1">
    <source>
        <dbReference type="Pfam" id="PF00391"/>
    </source>
</evidence>
<dbReference type="InterPro" id="IPR002192">
    <property type="entry name" value="PPDK_AMP/ATP-bd"/>
</dbReference>
<dbReference type="PANTHER" id="PTHR43615:SF1">
    <property type="entry name" value="PPDK_N DOMAIN-CONTAINING PROTEIN"/>
    <property type="match status" value="1"/>
</dbReference>
<dbReference type="Proteomes" id="UP000252914">
    <property type="component" value="Unassembled WGS sequence"/>
</dbReference>
<dbReference type="Gene3D" id="3.30.470.20">
    <property type="entry name" value="ATP-grasp fold, B domain"/>
    <property type="match status" value="1"/>
</dbReference>
<keyword evidence="4" id="KW-1185">Reference proteome</keyword>
<name>A0A367ETI4_9ACTN</name>
<evidence type="ECO:0000313" key="4">
    <source>
        <dbReference type="Proteomes" id="UP000252914"/>
    </source>
</evidence>
<dbReference type="SUPFAM" id="SSF52009">
    <property type="entry name" value="Phosphohistidine domain"/>
    <property type="match status" value="1"/>
</dbReference>
<dbReference type="Gene3D" id="3.50.30.10">
    <property type="entry name" value="Phosphohistidine domain"/>
    <property type="match status" value="1"/>
</dbReference>